<dbReference type="EMBL" id="FOWX01000009">
    <property type="protein sequence ID" value="SFP36148.1"/>
    <property type="molecule type" value="Genomic_DNA"/>
</dbReference>
<organism evidence="3 4">
    <name type="scientific">Pseudomonas borbori</name>
    <dbReference type="NCBI Taxonomy" id="289003"/>
    <lineage>
        <taxon>Bacteria</taxon>
        <taxon>Pseudomonadati</taxon>
        <taxon>Pseudomonadota</taxon>
        <taxon>Gammaproteobacteria</taxon>
        <taxon>Pseudomonadales</taxon>
        <taxon>Pseudomonadaceae</taxon>
        <taxon>Pseudomonas</taxon>
    </lineage>
</organism>
<keyword evidence="1" id="KW-0732">Signal</keyword>
<reference evidence="4" key="1">
    <citation type="submission" date="2016-10" db="EMBL/GenBank/DDBJ databases">
        <authorList>
            <person name="Varghese N."/>
            <person name="Submissions S."/>
        </authorList>
    </citation>
    <scope>NUCLEOTIDE SEQUENCE [LARGE SCALE GENOMIC DNA]</scope>
    <source>
        <strain evidence="4">DSM 17834</strain>
    </source>
</reference>
<name>A0A1I5PPX2_9PSED</name>
<dbReference type="Proteomes" id="UP000198784">
    <property type="component" value="Unassembled WGS sequence"/>
</dbReference>
<gene>
    <name evidence="3" type="ORF">SAMN05216190_10950</name>
</gene>
<feature type="domain" description="DUF4124" evidence="2">
    <location>
        <begin position="15"/>
        <end position="75"/>
    </location>
</feature>
<feature type="signal peptide" evidence="1">
    <location>
        <begin position="1"/>
        <end position="23"/>
    </location>
</feature>
<dbReference type="STRING" id="289003.SAMN05216190_10950"/>
<feature type="chain" id="PRO_5011459341" description="DUF4124 domain-containing protein" evidence="1">
    <location>
        <begin position="24"/>
        <end position="197"/>
    </location>
</feature>
<keyword evidence="4" id="KW-1185">Reference proteome</keyword>
<dbReference type="AlphaFoldDB" id="A0A1I5PPX2"/>
<proteinExistence type="predicted"/>
<protein>
    <recommendedName>
        <fullName evidence="2">DUF4124 domain-containing protein</fullName>
    </recommendedName>
</protein>
<dbReference type="InterPro" id="IPR025392">
    <property type="entry name" value="DUF4124"/>
</dbReference>
<sequence>MRKPTLLRCSLLFGLLLPIVAGATELYRYTDDQGVTVLGRQGVPPEFIGKGYEVLNDQGRVIKVIPPAPSAEEMQRLLADKARANSDAQLLRLYSTPEDIDRARDRKLAELDGLIGVARSNLQSARMQQGNLQSQAADHERAGRAVPEHLLAQIDNQKDEQLRQYKDIARYQEARKQAQDSFAADRQRLAELLGRRR</sequence>
<accession>A0A1I5PPX2</accession>
<evidence type="ECO:0000256" key="1">
    <source>
        <dbReference type="SAM" id="SignalP"/>
    </source>
</evidence>
<dbReference type="OrthoDB" id="6080407at2"/>
<dbReference type="Pfam" id="PF13511">
    <property type="entry name" value="DUF4124"/>
    <property type="match status" value="1"/>
</dbReference>
<evidence type="ECO:0000313" key="4">
    <source>
        <dbReference type="Proteomes" id="UP000198784"/>
    </source>
</evidence>
<dbReference type="RefSeq" id="WP_090499874.1">
    <property type="nucleotide sequence ID" value="NZ_FOWX01000009.1"/>
</dbReference>
<evidence type="ECO:0000259" key="2">
    <source>
        <dbReference type="Pfam" id="PF13511"/>
    </source>
</evidence>
<evidence type="ECO:0000313" key="3">
    <source>
        <dbReference type="EMBL" id="SFP36148.1"/>
    </source>
</evidence>